<reference evidence="7 8" key="1">
    <citation type="journal article" date="2008" name="BMC Genomics">
        <title>The missing link: Bordetella petrii is endowed with both the metabolic versatility of environmental bacteria and virulence traits of pathogenic Bordetellae.</title>
        <authorList>
            <person name="Gross R."/>
            <person name="Guzman C.A."/>
            <person name="Sebaihia M."/>
            <person name="Martins Dos Santos V.A."/>
            <person name="Pieper D.H."/>
            <person name="Koebnik R."/>
            <person name="Lechner M."/>
            <person name="Bartels D."/>
            <person name="Buhrmester J."/>
            <person name="Choudhuri J.V."/>
            <person name="Ebensen T."/>
            <person name="Gaigalat L."/>
            <person name="Herrmann S."/>
            <person name="Khachane A.N."/>
            <person name="Larisch C."/>
            <person name="Link S."/>
            <person name="Linke B."/>
            <person name="Meyer F."/>
            <person name="Mormann S."/>
            <person name="Nakunst D."/>
            <person name="Rueckert C."/>
            <person name="Schneiker-Bekel S."/>
            <person name="Schulze K."/>
            <person name="Vorhoelter F.J."/>
            <person name="Yevsa T."/>
            <person name="Engle J.T."/>
            <person name="Goldman W.E."/>
            <person name="Puehler A."/>
            <person name="Goebel U.B."/>
            <person name="Goesmann A."/>
            <person name="Bloecker H."/>
            <person name="Kaiser O."/>
            <person name="Martinez-Arias R."/>
        </authorList>
    </citation>
    <scope>NUCLEOTIDE SEQUENCE [LARGE SCALE GENOMIC DNA]</scope>
    <source>
        <strain evidence="8">ATCC BAA-461 / DSM 12804 / CCUG 43448 / CIP 107267 / Se-1111R</strain>
    </source>
</reference>
<evidence type="ECO:0000256" key="1">
    <source>
        <dbReference type="ARBA" id="ARBA00004651"/>
    </source>
</evidence>
<evidence type="ECO:0000256" key="3">
    <source>
        <dbReference type="ARBA" id="ARBA00022692"/>
    </source>
</evidence>
<feature type="transmembrane region" description="Helical" evidence="6">
    <location>
        <begin position="159"/>
        <end position="186"/>
    </location>
</feature>
<dbReference type="PANTHER" id="PTHR30086:SF17">
    <property type="entry name" value="LYSE FAMILY TRANSLOCATOR"/>
    <property type="match status" value="1"/>
</dbReference>
<proteinExistence type="predicted"/>
<keyword evidence="3 6" id="KW-0812">Transmembrane</keyword>
<sequence length="225" mass="23570">MAFSWQQFILVAGAHFLALLSPGPDFFLVVRGALLHGWRKAAALCLGIAAANGVFIALAIGGFSALRPHSPLFYALQAGGCVYLAYLGVLLIRHARPADTALRAASRPGTAAAPAWHRRFATGFASGILNPKNALFYASLFSLLAGEHTGIGAQLAYGLWMFGVVLGWDLLVAAGVGHPAAVAWFARYNAAVERVTGAVLLLIAAGGWWLLADAAMSSWAGLVTQ</sequence>
<keyword evidence="4 6" id="KW-1133">Transmembrane helix</keyword>
<dbReference type="STRING" id="94624.Bpet3184"/>
<feature type="transmembrane region" description="Helical" evidence="6">
    <location>
        <begin position="6"/>
        <end position="29"/>
    </location>
</feature>
<evidence type="ECO:0000313" key="8">
    <source>
        <dbReference type="Proteomes" id="UP000001225"/>
    </source>
</evidence>
<keyword evidence="8" id="KW-1185">Reference proteome</keyword>
<evidence type="ECO:0000256" key="6">
    <source>
        <dbReference type="SAM" id="Phobius"/>
    </source>
</evidence>
<dbReference type="PANTHER" id="PTHR30086">
    <property type="entry name" value="ARGININE EXPORTER PROTEIN ARGO"/>
    <property type="match status" value="1"/>
</dbReference>
<evidence type="ECO:0000313" key="7">
    <source>
        <dbReference type="EMBL" id="CAP43526.1"/>
    </source>
</evidence>
<keyword evidence="5 6" id="KW-0472">Membrane</keyword>
<keyword evidence="2" id="KW-1003">Cell membrane</keyword>
<evidence type="ECO:0000256" key="4">
    <source>
        <dbReference type="ARBA" id="ARBA00022989"/>
    </source>
</evidence>
<accession>A9IUC3</accession>
<feature type="transmembrane region" description="Helical" evidence="6">
    <location>
        <begin position="72"/>
        <end position="92"/>
    </location>
</feature>
<dbReference type="KEGG" id="bpt:Bpet3184"/>
<evidence type="ECO:0000256" key="2">
    <source>
        <dbReference type="ARBA" id="ARBA00022475"/>
    </source>
</evidence>
<name>A9IUC3_BORPD</name>
<dbReference type="EMBL" id="AM902716">
    <property type="protein sequence ID" value="CAP43526.1"/>
    <property type="molecule type" value="Genomic_DNA"/>
</dbReference>
<dbReference type="GO" id="GO:0005886">
    <property type="term" value="C:plasma membrane"/>
    <property type="evidence" value="ECO:0007669"/>
    <property type="project" value="UniProtKB-SubCell"/>
</dbReference>
<dbReference type="GO" id="GO:0015171">
    <property type="term" value="F:amino acid transmembrane transporter activity"/>
    <property type="evidence" value="ECO:0007669"/>
    <property type="project" value="TreeGrafter"/>
</dbReference>
<organism evidence="7 8">
    <name type="scientific">Bordetella petrii (strain ATCC BAA-461 / DSM 12804 / CCUG 43448 / CIP 107267 / Se-1111R)</name>
    <dbReference type="NCBI Taxonomy" id="340100"/>
    <lineage>
        <taxon>Bacteria</taxon>
        <taxon>Pseudomonadati</taxon>
        <taxon>Pseudomonadota</taxon>
        <taxon>Betaproteobacteria</taxon>
        <taxon>Burkholderiales</taxon>
        <taxon>Alcaligenaceae</taxon>
        <taxon>Bordetella</taxon>
    </lineage>
</organism>
<comment type="subcellular location">
    <subcellularLocation>
        <location evidence="1">Cell membrane</location>
        <topology evidence="1">Multi-pass membrane protein</topology>
    </subcellularLocation>
</comment>
<feature type="transmembrane region" description="Helical" evidence="6">
    <location>
        <begin position="198"/>
        <end position="222"/>
    </location>
</feature>
<feature type="transmembrane region" description="Helical" evidence="6">
    <location>
        <begin position="41"/>
        <end position="66"/>
    </location>
</feature>
<evidence type="ECO:0000256" key="5">
    <source>
        <dbReference type="ARBA" id="ARBA00023136"/>
    </source>
</evidence>
<dbReference type="InterPro" id="IPR001123">
    <property type="entry name" value="LeuE-type"/>
</dbReference>
<gene>
    <name evidence="7" type="ordered locus">Bpet3184</name>
</gene>
<dbReference type="Pfam" id="PF01810">
    <property type="entry name" value="LysE"/>
    <property type="match status" value="1"/>
</dbReference>
<dbReference type="Proteomes" id="UP000001225">
    <property type="component" value="Chromosome"/>
</dbReference>
<protein>
    <submittedName>
        <fullName evidence="7">Probable transporter, LysE family</fullName>
    </submittedName>
</protein>
<feature type="transmembrane region" description="Helical" evidence="6">
    <location>
        <begin position="134"/>
        <end position="153"/>
    </location>
</feature>
<dbReference type="AlphaFoldDB" id="A9IUC3"/>
<dbReference type="eggNOG" id="COG1280">
    <property type="taxonomic scope" value="Bacteria"/>
</dbReference>